<sequence length="389" mass="42565">MIRKSLISLTLGTALVLMTSVASVFAQDMESVEPFKVGTFAINDVPTVGLVVRDDSLIVELEAANRAMELRPQYAKMAMPEDILGLIEQYEYGLKYRVYEVVNWMVAEGLLESRNLPDYVHPVADVDIMAPIQYPSKVMNAAVNFYTHACEGCTAAELERRTRERQENRGVPYLFLKPTRGAIVGDGDDIIMPYGRDEIEYEVEMAIVFGKAGKYVSASRAYDHVFGYMVAMDVSDRGGRPPGGYGVRSDWFVGKGHDTFAPHGPWIVPKEFYGDPMDRLHQITVVDGVTVQEARAGDMIHNIPELIEYASSLITVFPGDVLQSGTSGGTGAGRVERATGSGFLVDGEMIQATIDGIGTLTHVVRAEGSVPADLSGAQLPPVSTYRDNR</sequence>
<dbReference type="Gene3D" id="3.90.850.10">
    <property type="entry name" value="Fumarylacetoacetase-like, C-terminal domain"/>
    <property type="match status" value="1"/>
</dbReference>
<dbReference type="InterPro" id="IPR051121">
    <property type="entry name" value="FAH"/>
</dbReference>
<protein>
    <submittedName>
        <fullName evidence="5">FAA hydrolase family protein</fullName>
    </submittedName>
</protein>
<comment type="similarity">
    <text evidence="1">Belongs to the FAH family.</text>
</comment>
<keyword evidence="3" id="KW-0732">Signal</keyword>
<keyword evidence="2" id="KW-0479">Metal-binding</keyword>
<accession>A0A520RW54</accession>
<organism evidence="5 6">
    <name type="scientific">OM182 bacterium</name>
    <dbReference type="NCBI Taxonomy" id="2510334"/>
    <lineage>
        <taxon>Bacteria</taxon>
        <taxon>Pseudomonadati</taxon>
        <taxon>Pseudomonadota</taxon>
        <taxon>Gammaproteobacteria</taxon>
        <taxon>OMG group</taxon>
        <taxon>OM182 clade</taxon>
    </lineage>
</organism>
<dbReference type="InterPro" id="IPR036663">
    <property type="entry name" value="Fumarylacetoacetase_C_sf"/>
</dbReference>
<evidence type="ECO:0000256" key="3">
    <source>
        <dbReference type="SAM" id="SignalP"/>
    </source>
</evidence>
<dbReference type="PANTHER" id="PTHR42796">
    <property type="entry name" value="FUMARYLACETOACETATE HYDROLASE DOMAIN-CONTAINING PROTEIN 2A-RELATED"/>
    <property type="match status" value="1"/>
</dbReference>
<feature type="domain" description="Fumarylacetoacetase-like C-terminal" evidence="4">
    <location>
        <begin position="138"/>
        <end position="364"/>
    </location>
</feature>
<evidence type="ECO:0000313" key="5">
    <source>
        <dbReference type="EMBL" id="RZO74466.1"/>
    </source>
</evidence>
<reference evidence="5 6" key="1">
    <citation type="submission" date="2019-02" db="EMBL/GenBank/DDBJ databases">
        <title>Prokaryotic population dynamics and viral predation in marine succession experiment using metagenomics: the confinement effect.</title>
        <authorList>
            <person name="Haro-Moreno J.M."/>
            <person name="Rodriguez-Valera F."/>
            <person name="Lopez-Perez M."/>
        </authorList>
    </citation>
    <scope>NUCLEOTIDE SEQUENCE [LARGE SCALE GENOMIC DNA]</scope>
    <source>
        <strain evidence="5">MED-G158</strain>
    </source>
</reference>
<proteinExistence type="inferred from homology"/>
<dbReference type="Proteomes" id="UP000320404">
    <property type="component" value="Unassembled WGS sequence"/>
</dbReference>
<dbReference type="GO" id="GO:0016787">
    <property type="term" value="F:hydrolase activity"/>
    <property type="evidence" value="ECO:0007669"/>
    <property type="project" value="UniProtKB-KW"/>
</dbReference>
<evidence type="ECO:0000256" key="2">
    <source>
        <dbReference type="ARBA" id="ARBA00022723"/>
    </source>
</evidence>
<dbReference type="InterPro" id="IPR011234">
    <property type="entry name" value="Fumarylacetoacetase-like_C"/>
</dbReference>
<gene>
    <name evidence="5" type="ORF">EVA69_05850</name>
</gene>
<name>A0A520RW54_9GAMM</name>
<evidence type="ECO:0000313" key="6">
    <source>
        <dbReference type="Proteomes" id="UP000320404"/>
    </source>
</evidence>
<dbReference type="SUPFAM" id="SSF56529">
    <property type="entry name" value="FAH"/>
    <property type="match status" value="1"/>
</dbReference>
<dbReference type="GO" id="GO:0046872">
    <property type="term" value="F:metal ion binding"/>
    <property type="evidence" value="ECO:0007669"/>
    <property type="project" value="UniProtKB-KW"/>
</dbReference>
<evidence type="ECO:0000259" key="4">
    <source>
        <dbReference type="Pfam" id="PF01557"/>
    </source>
</evidence>
<dbReference type="AlphaFoldDB" id="A0A520RW54"/>
<dbReference type="Pfam" id="PF01557">
    <property type="entry name" value="FAA_hydrolase"/>
    <property type="match status" value="1"/>
</dbReference>
<feature type="chain" id="PRO_5021722645" evidence="3">
    <location>
        <begin position="27"/>
        <end position="389"/>
    </location>
</feature>
<keyword evidence="5" id="KW-0378">Hydrolase</keyword>
<feature type="signal peptide" evidence="3">
    <location>
        <begin position="1"/>
        <end position="26"/>
    </location>
</feature>
<evidence type="ECO:0000256" key="1">
    <source>
        <dbReference type="ARBA" id="ARBA00010211"/>
    </source>
</evidence>
<comment type="caution">
    <text evidence="5">The sequence shown here is derived from an EMBL/GenBank/DDBJ whole genome shotgun (WGS) entry which is preliminary data.</text>
</comment>
<dbReference type="GO" id="GO:0044281">
    <property type="term" value="P:small molecule metabolic process"/>
    <property type="evidence" value="ECO:0007669"/>
    <property type="project" value="UniProtKB-ARBA"/>
</dbReference>
<dbReference type="EMBL" id="SHAH01000099">
    <property type="protein sequence ID" value="RZO74466.1"/>
    <property type="molecule type" value="Genomic_DNA"/>
</dbReference>
<dbReference type="PANTHER" id="PTHR42796:SF4">
    <property type="entry name" value="FUMARYLACETOACETATE HYDROLASE DOMAIN-CONTAINING PROTEIN 2A"/>
    <property type="match status" value="1"/>
</dbReference>